<keyword evidence="2" id="KW-1185">Reference proteome</keyword>
<comment type="caution">
    <text evidence="1">The sequence shown here is derived from an EMBL/GenBank/DDBJ whole genome shotgun (WGS) entry which is preliminary data.</text>
</comment>
<dbReference type="InterPro" id="IPR027417">
    <property type="entry name" value="P-loop_NTPase"/>
</dbReference>
<evidence type="ECO:0000313" key="1">
    <source>
        <dbReference type="EMBL" id="MDN4593936.1"/>
    </source>
</evidence>
<proteinExistence type="predicted"/>
<organism evidence="1 2">
    <name type="scientific">Polycladomyces subterraneus</name>
    <dbReference type="NCBI Taxonomy" id="1016997"/>
    <lineage>
        <taxon>Bacteria</taxon>
        <taxon>Bacillati</taxon>
        <taxon>Bacillota</taxon>
        <taxon>Bacilli</taxon>
        <taxon>Bacillales</taxon>
        <taxon>Thermoactinomycetaceae</taxon>
        <taxon>Polycladomyces</taxon>
    </lineage>
</organism>
<reference evidence="1" key="1">
    <citation type="submission" date="2022-08" db="EMBL/GenBank/DDBJ databases">
        <title>Polycladomyces zharkentsis sp. nov., a novel thermophilic CMC and starch-degrading bacterium isolated from a geothermal spring in Kazakhstan.</title>
        <authorList>
            <person name="Mashzhan A."/>
            <person name="Kistaubaeva A."/>
            <person name="Javier-Lopez R."/>
            <person name="Birkeland N.-K."/>
        </authorList>
    </citation>
    <scope>NUCLEOTIDE SEQUENCE</scope>
    <source>
        <strain evidence="1">KSR 13</strain>
    </source>
</reference>
<evidence type="ECO:0000313" key="2">
    <source>
        <dbReference type="Proteomes" id="UP001174196"/>
    </source>
</evidence>
<dbReference type="RefSeq" id="WP_301238620.1">
    <property type="nucleotide sequence ID" value="NZ_JANRHH010000034.1"/>
</dbReference>
<dbReference type="Proteomes" id="UP001174196">
    <property type="component" value="Unassembled WGS sequence"/>
</dbReference>
<dbReference type="EMBL" id="JANRHH010000034">
    <property type="protein sequence ID" value="MDN4593936.1"/>
    <property type="molecule type" value="Genomic_DNA"/>
</dbReference>
<gene>
    <name evidence="1" type="ORF">NWF35_08480</name>
</gene>
<name>A0ABT8IME1_9BACL</name>
<protein>
    <submittedName>
        <fullName evidence="1">Uncharacterized protein</fullName>
    </submittedName>
</protein>
<sequence length="62" mass="6765">MAAFEVLINTTAAANLIRSGQLHQLPSLMQAGSAWGMQTFEQETDRLLQMGLIEAGAVKSWM</sequence>
<dbReference type="Gene3D" id="3.40.50.300">
    <property type="entry name" value="P-loop containing nucleotide triphosphate hydrolases"/>
    <property type="match status" value="1"/>
</dbReference>
<accession>A0ABT8IME1</accession>